<dbReference type="AlphaFoldDB" id="A0A0G1GHT0"/>
<sequence length="86" mass="9755">MVYSTRLESVRAQALVGSNPTSSAVFPDKWCKNIAFPVENLYDLSKMDYIPSGLVFKTGPWRDLGLVFYTGDFVDDRNNQIDLWSS</sequence>
<protein>
    <submittedName>
        <fullName evidence="1">Uncharacterized protein</fullName>
    </submittedName>
</protein>
<accession>A0A0G1GHT0</accession>
<proteinExistence type="predicted"/>
<evidence type="ECO:0000313" key="2">
    <source>
        <dbReference type="Proteomes" id="UP000034069"/>
    </source>
</evidence>
<gene>
    <name evidence="1" type="ORF">UW23_C0036G0006</name>
</gene>
<reference evidence="1 2" key="1">
    <citation type="journal article" date="2015" name="Nature">
        <title>rRNA introns, odd ribosomes, and small enigmatic genomes across a large radiation of phyla.</title>
        <authorList>
            <person name="Brown C.T."/>
            <person name="Hug L.A."/>
            <person name="Thomas B.C."/>
            <person name="Sharon I."/>
            <person name="Castelle C.J."/>
            <person name="Singh A."/>
            <person name="Wilkins M.J."/>
            <person name="Williams K.H."/>
            <person name="Banfield J.F."/>
        </authorList>
    </citation>
    <scope>NUCLEOTIDE SEQUENCE [LARGE SCALE GENOMIC DNA]</scope>
</reference>
<organism evidence="1 2">
    <name type="scientific">Candidatus Collierbacteria bacterium GW2011_GWA1_44_12</name>
    <dbReference type="NCBI Taxonomy" id="1618376"/>
    <lineage>
        <taxon>Bacteria</taxon>
        <taxon>Candidatus Collieribacteriota</taxon>
    </lineage>
</organism>
<comment type="caution">
    <text evidence="1">The sequence shown here is derived from an EMBL/GenBank/DDBJ whole genome shotgun (WGS) entry which is preliminary data.</text>
</comment>
<name>A0A0G1GHT0_9BACT</name>
<evidence type="ECO:0000313" key="1">
    <source>
        <dbReference type="EMBL" id="KKT34506.1"/>
    </source>
</evidence>
<dbReference type="EMBL" id="LCHN01000036">
    <property type="protein sequence ID" value="KKT34506.1"/>
    <property type="molecule type" value="Genomic_DNA"/>
</dbReference>
<dbReference type="Proteomes" id="UP000034069">
    <property type="component" value="Unassembled WGS sequence"/>
</dbReference>